<evidence type="ECO:0000259" key="1">
    <source>
        <dbReference type="Pfam" id="PF05057"/>
    </source>
</evidence>
<dbReference type="KEGG" id="bmic:BmR1_04g07150"/>
<reference evidence="2 3" key="3">
    <citation type="journal article" date="2016" name="Sci. Rep.">
        <title>Genome-wide diversity and gene expression profiling of Babesia microti isolates identify polymorphic genes that mediate host-pathogen interactions.</title>
        <authorList>
            <person name="Silva J.C."/>
            <person name="Cornillot E."/>
            <person name="McCracken C."/>
            <person name="Usmani-Brown S."/>
            <person name="Dwivedi A."/>
            <person name="Ifeonu O.O."/>
            <person name="Crabtree J."/>
            <person name="Gotia H.T."/>
            <person name="Virji A.Z."/>
            <person name="Reynes C."/>
            <person name="Colinge J."/>
            <person name="Kumar V."/>
            <person name="Lawres L."/>
            <person name="Pazzi J.E."/>
            <person name="Pablo J.V."/>
            <person name="Hung C."/>
            <person name="Brancato J."/>
            <person name="Kumari P."/>
            <person name="Orvis J."/>
            <person name="Tretina K."/>
            <person name="Chibucos M."/>
            <person name="Ott S."/>
            <person name="Sadzewicz L."/>
            <person name="Sengamalay N."/>
            <person name="Shetty A.C."/>
            <person name="Su Q."/>
            <person name="Tallon L."/>
            <person name="Fraser C.M."/>
            <person name="Frutos R."/>
            <person name="Molina D.M."/>
            <person name="Krause P.J."/>
            <person name="Ben Mamoun C."/>
        </authorList>
    </citation>
    <scope>NUCLEOTIDE SEQUENCE [LARGE SCALE GENOMIC DNA]</scope>
    <source>
        <strain evidence="2 3">RI</strain>
    </source>
</reference>
<dbReference type="PANTHER" id="PTHR12482">
    <property type="entry name" value="LIPASE ROG1-RELATED-RELATED"/>
    <property type="match status" value="1"/>
</dbReference>
<dbReference type="RefSeq" id="XP_012650033.1">
    <property type="nucleotide sequence ID" value="XM_012794579.1"/>
</dbReference>
<protein>
    <recommendedName>
        <fullName evidence="1">DUF676 domain-containing protein</fullName>
    </recommendedName>
</protein>
<dbReference type="GeneID" id="24426077"/>
<feature type="domain" description="DUF676" evidence="1">
    <location>
        <begin position="233"/>
        <end position="357"/>
    </location>
</feature>
<reference evidence="2 3" key="2">
    <citation type="journal article" date="2013" name="PLoS ONE">
        <title>Whole genome mapping and re-organization of the nuclear and mitochondrial genomes of Babesia microti isolates.</title>
        <authorList>
            <person name="Cornillot E."/>
            <person name="Dassouli A."/>
            <person name="Garg A."/>
            <person name="Pachikara N."/>
            <person name="Randazzo S."/>
            <person name="Depoix D."/>
            <person name="Carcy B."/>
            <person name="Delbecq S."/>
            <person name="Frutos R."/>
            <person name="Silva J.C."/>
            <person name="Sutton R."/>
            <person name="Krause P.J."/>
            <person name="Mamoun C.B."/>
        </authorList>
    </citation>
    <scope>NUCLEOTIDE SEQUENCE [LARGE SCALE GENOMIC DNA]</scope>
    <source>
        <strain evidence="2 3">RI</strain>
    </source>
</reference>
<dbReference type="PANTHER" id="PTHR12482:SF62">
    <property type="entry name" value="LIPASE ROG1-RELATED"/>
    <property type="match status" value="1"/>
</dbReference>
<reference evidence="2 3" key="1">
    <citation type="journal article" date="2012" name="Nucleic Acids Res.">
        <title>Sequencing of the smallest Apicomplexan genome from the human pathogen Babesia microti.</title>
        <authorList>
            <person name="Cornillot E."/>
            <person name="Hadj-Kaddour K."/>
            <person name="Dassouli A."/>
            <person name="Noel B."/>
            <person name="Ranwez V."/>
            <person name="Vacherie B."/>
            <person name="Augagneur Y."/>
            <person name="Bres V."/>
            <person name="Duclos A."/>
            <person name="Randazzo S."/>
            <person name="Carcy B."/>
            <person name="Debierre-Grockiego F."/>
            <person name="Delbecq S."/>
            <person name="Moubri-Menage K."/>
            <person name="Shams-Eldin H."/>
            <person name="Usmani-Brown S."/>
            <person name="Bringaud F."/>
            <person name="Wincker P."/>
            <person name="Vivares C.P."/>
            <person name="Schwarz R.T."/>
            <person name="Schetters T.P."/>
            <person name="Krause P.J."/>
            <person name="Gorenflot A."/>
            <person name="Berry V."/>
            <person name="Barbe V."/>
            <person name="Ben Mamoun C."/>
        </authorList>
    </citation>
    <scope>NUCLEOTIDE SEQUENCE [LARGE SCALE GENOMIC DNA]</scope>
    <source>
        <strain evidence="2 3">RI</strain>
    </source>
</reference>
<dbReference type="InterPro" id="IPR044294">
    <property type="entry name" value="Lipase-like"/>
</dbReference>
<name>I7JD50_BABMR</name>
<proteinExistence type="predicted"/>
<dbReference type="VEuPathDB" id="PiroplasmaDB:BmR1_04g07150"/>
<dbReference type="Proteomes" id="UP000002899">
    <property type="component" value="Chromosome IV"/>
</dbReference>
<organism evidence="2 3">
    <name type="scientific">Babesia microti (strain RI)</name>
    <dbReference type="NCBI Taxonomy" id="1133968"/>
    <lineage>
        <taxon>Eukaryota</taxon>
        <taxon>Sar</taxon>
        <taxon>Alveolata</taxon>
        <taxon>Apicomplexa</taxon>
        <taxon>Aconoidasida</taxon>
        <taxon>Piroplasmida</taxon>
        <taxon>Babesiidae</taxon>
        <taxon>Babesia</taxon>
    </lineage>
</organism>
<sequence>MNHASLLCYNCKSFGPPVNTHHSTSPYEHEPVDGYSAVDKDDSIDSNNTSKWKQFGLMNGKPETWDIFKPLENLSNGAFLMNDLKTRLDNTASQIGTKFWELSRFVARKVETNLDKIFEKAYTSNAHLLKESLIPDDIILCSQCNCLSNVDLDHLSNNYLIIQHGILDSPTSMVDISCAILREYPHLNIYIPHCNYGNTLMGLDATSYILGLELIKLFESIHFNYQIETKTSSSQTKNDKYLLYSISVSTLGHSFGSLILLGALNKLEGEIPLISSGKIKLVNFIGIASPFFGIHENSMVLNSTFNIFNTNLLKDLDFRTDALLNLYSCNASKLLFTFDRIIMYGNAKNDTLVGPRTSLSTPINVYTDDQLKNLITKCIESPNTFIYVPFNYKFINEFCDKIAPKPLLHQLISQTEPNELNKNSSDSFYEIHSCNEDYNQLVETHNELLTEYLKFLKEVNGTECRSLLGTNNYETNNNCHDSYLELELFEAVEAYTGININEIPIKPSILYQLLIAFFELTTSIDMVPLIEEFKFENMNQLHSYVLMTLFNIKDPCRKVERYMVYIPTITPHRHIICKTSLMVLSDSYISLVRHIRSIKCFDY</sequence>
<gene>
    <name evidence="2" type="ORF">BmR1_04g07150</name>
</gene>
<dbReference type="EMBL" id="LN871599">
    <property type="protein sequence ID" value="CCF75625.1"/>
    <property type="molecule type" value="Genomic_DNA"/>
</dbReference>
<evidence type="ECO:0000313" key="2">
    <source>
        <dbReference type="EMBL" id="CCF75625.1"/>
    </source>
</evidence>
<accession>I7JD50</accession>
<dbReference type="InterPro" id="IPR007751">
    <property type="entry name" value="DUF676_lipase-like"/>
</dbReference>
<keyword evidence="3" id="KW-1185">Reference proteome</keyword>
<dbReference type="InterPro" id="IPR029058">
    <property type="entry name" value="AB_hydrolase_fold"/>
</dbReference>
<dbReference type="AlphaFoldDB" id="I7JD50"/>
<evidence type="ECO:0000313" key="3">
    <source>
        <dbReference type="Proteomes" id="UP000002899"/>
    </source>
</evidence>
<dbReference type="Pfam" id="PF05057">
    <property type="entry name" value="DUF676"/>
    <property type="match status" value="1"/>
</dbReference>
<dbReference type="Gene3D" id="3.40.50.1820">
    <property type="entry name" value="alpha/beta hydrolase"/>
    <property type="match status" value="1"/>
</dbReference>